<protein>
    <recommendedName>
        <fullName evidence="4">Lipoprotein</fullName>
    </recommendedName>
</protein>
<dbReference type="PROSITE" id="PS51257">
    <property type="entry name" value="PROKAR_LIPOPROTEIN"/>
    <property type="match status" value="1"/>
</dbReference>
<organism evidence="2 3">
    <name type="scientific">Urbifossiella limnaea</name>
    <dbReference type="NCBI Taxonomy" id="2528023"/>
    <lineage>
        <taxon>Bacteria</taxon>
        <taxon>Pseudomonadati</taxon>
        <taxon>Planctomycetota</taxon>
        <taxon>Planctomycetia</taxon>
        <taxon>Gemmatales</taxon>
        <taxon>Gemmataceae</taxon>
        <taxon>Urbifossiella</taxon>
    </lineage>
</organism>
<dbReference type="KEGG" id="uli:ETAA1_33790"/>
<gene>
    <name evidence="2" type="ORF">ETAA1_33790</name>
</gene>
<evidence type="ECO:0000256" key="1">
    <source>
        <dbReference type="SAM" id="MobiDB-lite"/>
    </source>
</evidence>
<evidence type="ECO:0008006" key="4">
    <source>
        <dbReference type="Google" id="ProtNLM"/>
    </source>
</evidence>
<evidence type="ECO:0000313" key="3">
    <source>
        <dbReference type="Proteomes" id="UP000319576"/>
    </source>
</evidence>
<feature type="region of interest" description="Disordered" evidence="1">
    <location>
        <begin position="198"/>
        <end position="220"/>
    </location>
</feature>
<dbReference type="EMBL" id="CP036273">
    <property type="protein sequence ID" value="QDU21412.1"/>
    <property type="molecule type" value="Genomic_DNA"/>
</dbReference>
<name>A0A517XV74_9BACT</name>
<reference evidence="2 3" key="1">
    <citation type="submission" date="2019-02" db="EMBL/GenBank/DDBJ databases">
        <title>Deep-cultivation of Planctomycetes and their phenomic and genomic characterization uncovers novel biology.</title>
        <authorList>
            <person name="Wiegand S."/>
            <person name="Jogler M."/>
            <person name="Boedeker C."/>
            <person name="Pinto D."/>
            <person name="Vollmers J."/>
            <person name="Rivas-Marin E."/>
            <person name="Kohn T."/>
            <person name="Peeters S.H."/>
            <person name="Heuer A."/>
            <person name="Rast P."/>
            <person name="Oberbeckmann S."/>
            <person name="Bunk B."/>
            <person name="Jeske O."/>
            <person name="Meyerdierks A."/>
            <person name="Storesund J.E."/>
            <person name="Kallscheuer N."/>
            <person name="Luecker S."/>
            <person name="Lage O.M."/>
            <person name="Pohl T."/>
            <person name="Merkel B.J."/>
            <person name="Hornburger P."/>
            <person name="Mueller R.-W."/>
            <person name="Bruemmer F."/>
            <person name="Labrenz M."/>
            <person name="Spormann A.M."/>
            <person name="Op den Camp H."/>
            <person name="Overmann J."/>
            <person name="Amann R."/>
            <person name="Jetten M.S.M."/>
            <person name="Mascher T."/>
            <person name="Medema M.H."/>
            <person name="Devos D.P."/>
            <person name="Kaster A.-K."/>
            <person name="Ovreas L."/>
            <person name="Rohde M."/>
            <person name="Galperin M.Y."/>
            <person name="Jogler C."/>
        </authorList>
    </citation>
    <scope>NUCLEOTIDE SEQUENCE [LARGE SCALE GENOMIC DNA]</scope>
    <source>
        <strain evidence="2 3">ETA_A1</strain>
    </source>
</reference>
<accession>A0A517XV74</accession>
<dbReference type="OrthoDB" id="279247at2"/>
<dbReference type="RefSeq" id="WP_145240337.1">
    <property type="nucleotide sequence ID" value="NZ_CP036273.1"/>
</dbReference>
<sequence>MDRRAAIGFACGLLLLSGCVHSGTFSVEKLLGWEDPATANTLPVSLPTSERVDSLGRRIMAQNPFSGLEPLFHVVWVRESVLFHRGTSEVFISAGLVETCKTEPELAAVLCSELGKMSAEKRRASQFGKDREGISSVTLPDATTFDPSLAAEVGHKEAVGTKRFTPAELNAEAVARDLLRGTGFDPAELDKVQPLLRQSQRGDDIRKQMAGSAAAPKWER</sequence>
<evidence type="ECO:0000313" key="2">
    <source>
        <dbReference type="EMBL" id="QDU21412.1"/>
    </source>
</evidence>
<proteinExistence type="predicted"/>
<dbReference type="Proteomes" id="UP000319576">
    <property type="component" value="Chromosome"/>
</dbReference>
<keyword evidence="3" id="KW-1185">Reference proteome</keyword>
<dbReference type="AlphaFoldDB" id="A0A517XV74"/>